<dbReference type="Gene3D" id="1.10.287.310">
    <property type="match status" value="1"/>
</dbReference>
<dbReference type="Proteomes" id="UP000178911">
    <property type="component" value="Unassembled WGS sequence"/>
</dbReference>
<dbReference type="NCBIfam" id="TIGR00012">
    <property type="entry name" value="L29"/>
    <property type="match status" value="1"/>
</dbReference>
<dbReference type="InterPro" id="IPR001854">
    <property type="entry name" value="Ribosomal_uL29"/>
</dbReference>
<dbReference type="SUPFAM" id="SSF46561">
    <property type="entry name" value="Ribosomal protein L29 (L29p)"/>
    <property type="match status" value="1"/>
</dbReference>
<keyword evidence="2 5" id="KW-0689">Ribosomal protein</keyword>
<dbReference type="GO" id="GO:0005840">
    <property type="term" value="C:ribosome"/>
    <property type="evidence" value="ECO:0007669"/>
    <property type="project" value="UniProtKB-KW"/>
</dbReference>
<comment type="caution">
    <text evidence="6">The sequence shown here is derived from an EMBL/GenBank/DDBJ whole genome shotgun (WGS) entry which is preliminary data.</text>
</comment>
<dbReference type="STRING" id="1802695.A3A13_00250"/>
<dbReference type="GO" id="GO:0006412">
    <property type="term" value="P:translation"/>
    <property type="evidence" value="ECO:0007669"/>
    <property type="project" value="UniProtKB-UniRule"/>
</dbReference>
<dbReference type="EMBL" id="MGKJ01000016">
    <property type="protein sequence ID" value="OGN23725.1"/>
    <property type="molecule type" value="Genomic_DNA"/>
</dbReference>
<evidence type="ECO:0000256" key="5">
    <source>
        <dbReference type="HAMAP-Rule" id="MF_00374"/>
    </source>
</evidence>
<dbReference type="Pfam" id="PF00831">
    <property type="entry name" value="Ribosomal_L29"/>
    <property type="match status" value="1"/>
</dbReference>
<sequence>MIVCGTVQWQAVLRTISNGMKSKDIKNRDAKELSLVLFDIKAKMAKLSFELEANTLKDTSQIKKAKKDVARILTEIGSRK</sequence>
<protein>
    <recommendedName>
        <fullName evidence="4 5">Large ribosomal subunit protein uL29</fullName>
    </recommendedName>
</protein>
<reference evidence="6 7" key="1">
    <citation type="journal article" date="2016" name="Nat. Commun.">
        <title>Thousands of microbial genomes shed light on interconnected biogeochemical processes in an aquifer system.</title>
        <authorList>
            <person name="Anantharaman K."/>
            <person name="Brown C.T."/>
            <person name="Hug L.A."/>
            <person name="Sharon I."/>
            <person name="Castelle C.J."/>
            <person name="Probst A.J."/>
            <person name="Thomas B.C."/>
            <person name="Singh A."/>
            <person name="Wilkins M.J."/>
            <person name="Karaoz U."/>
            <person name="Brodie E.L."/>
            <person name="Williams K.H."/>
            <person name="Hubbard S.S."/>
            <person name="Banfield J.F."/>
        </authorList>
    </citation>
    <scope>NUCLEOTIDE SEQUENCE [LARGE SCALE GENOMIC DNA]</scope>
</reference>
<dbReference type="InterPro" id="IPR036049">
    <property type="entry name" value="Ribosomal_uL29_sf"/>
</dbReference>
<dbReference type="HAMAP" id="MF_00374">
    <property type="entry name" value="Ribosomal_uL29"/>
    <property type="match status" value="1"/>
</dbReference>
<evidence type="ECO:0000313" key="7">
    <source>
        <dbReference type="Proteomes" id="UP000178911"/>
    </source>
</evidence>
<organism evidence="6 7">
    <name type="scientific">Candidatus Yanofskybacteria bacterium RIFCSPLOWO2_01_FULL_43_22</name>
    <dbReference type="NCBI Taxonomy" id="1802695"/>
    <lineage>
        <taxon>Bacteria</taxon>
        <taxon>Candidatus Yanofskyibacteriota</taxon>
    </lineage>
</organism>
<accession>A0A1F8GEB4</accession>
<evidence type="ECO:0000256" key="3">
    <source>
        <dbReference type="ARBA" id="ARBA00023274"/>
    </source>
</evidence>
<dbReference type="AlphaFoldDB" id="A0A1F8GEB4"/>
<evidence type="ECO:0000256" key="1">
    <source>
        <dbReference type="ARBA" id="ARBA00009254"/>
    </source>
</evidence>
<dbReference type="GO" id="GO:0003735">
    <property type="term" value="F:structural constituent of ribosome"/>
    <property type="evidence" value="ECO:0007669"/>
    <property type="project" value="InterPro"/>
</dbReference>
<name>A0A1F8GEB4_9BACT</name>
<evidence type="ECO:0000256" key="2">
    <source>
        <dbReference type="ARBA" id="ARBA00022980"/>
    </source>
</evidence>
<evidence type="ECO:0000256" key="4">
    <source>
        <dbReference type="ARBA" id="ARBA00035204"/>
    </source>
</evidence>
<comment type="similarity">
    <text evidence="1 5">Belongs to the universal ribosomal protein uL29 family.</text>
</comment>
<evidence type="ECO:0000313" key="6">
    <source>
        <dbReference type="EMBL" id="OGN23725.1"/>
    </source>
</evidence>
<proteinExistence type="inferred from homology"/>
<keyword evidence="3 5" id="KW-0687">Ribonucleoprotein</keyword>
<gene>
    <name evidence="5" type="primary">rpmC</name>
    <name evidence="6" type="ORF">A3A13_00250</name>
</gene>
<dbReference type="GO" id="GO:1990904">
    <property type="term" value="C:ribonucleoprotein complex"/>
    <property type="evidence" value="ECO:0007669"/>
    <property type="project" value="UniProtKB-KW"/>
</dbReference>